<reference evidence="2 3" key="1">
    <citation type="submission" date="2018-05" db="EMBL/GenBank/DDBJ databases">
        <title>Algibacter marinivivus sp. nov., isolated from sample around a algae.</title>
        <authorList>
            <person name="Zhong X."/>
        </authorList>
    </citation>
    <scope>NUCLEOTIDE SEQUENCE [LARGE SCALE GENOMIC DNA]</scope>
    <source>
        <strain evidence="2 3">ZY111</strain>
    </source>
</reference>
<reference evidence="3" key="2">
    <citation type="submission" date="2018-05" db="EMBL/GenBank/DDBJ databases">
        <title>Algibacter marinivivus sp. nov., isolated from sample around a algae.</title>
        <authorList>
            <person name="Lu D."/>
        </authorList>
    </citation>
    <scope>NUCLEOTIDE SEQUENCE [LARGE SCALE GENOMIC DNA]</scope>
    <source>
        <strain evidence="3">ZY111</strain>
    </source>
</reference>
<keyword evidence="3" id="KW-1185">Reference proteome</keyword>
<dbReference type="EMBL" id="QFRI01000001">
    <property type="protein sequence ID" value="PWH83498.1"/>
    <property type="molecule type" value="Genomic_DNA"/>
</dbReference>
<proteinExistence type="predicted"/>
<feature type="chain" id="PRO_5015637831" description="Lipoprotein" evidence="1">
    <location>
        <begin position="22"/>
        <end position="246"/>
    </location>
</feature>
<dbReference type="AlphaFoldDB" id="A0A2U2X6T3"/>
<accession>A0A2U2X6T3</accession>
<evidence type="ECO:0008006" key="4">
    <source>
        <dbReference type="Google" id="ProtNLM"/>
    </source>
</evidence>
<evidence type="ECO:0000313" key="3">
    <source>
        <dbReference type="Proteomes" id="UP000245375"/>
    </source>
</evidence>
<organism evidence="2 3">
    <name type="scientific">Algibacter marinivivus</name>
    <dbReference type="NCBI Taxonomy" id="2100723"/>
    <lineage>
        <taxon>Bacteria</taxon>
        <taxon>Pseudomonadati</taxon>
        <taxon>Bacteroidota</taxon>
        <taxon>Flavobacteriia</taxon>
        <taxon>Flavobacteriales</taxon>
        <taxon>Flavobacteriaceae</taxon>
        <taxon>Algibacter</taxon>
    </lineage>
</organism>
<dbReference type="Proteomes" id="UP000245375">
    <property type="component" value="Unassembled WGS sequence"/>
</dbReference>
<reference evidence="3" key="3">
    <citation type="submission" date="2018-05" db="EMBL/GenBank/DDBJ databases">
        <authorList>
            <person name="Lu D."/>
        </authorList>
    </citation>
    <scope>NUCLEOTIDE SEQUENCE [LARGE SCALE GENOMIC DNA]</scope>
    <source>
        <strain evidence="3">ZY111</strain>
    </source>
</reference>
<feature type="signal peptide" evidence="1">
    <location>
        <begin position="1"/>
        <end position="21"/>
    </location>
</feature>
<name>A0A2U2X6T3_9FLAO</name>
<keyword evidence="1" id="KW-0732">Signal</keyword>
<evidence type="ECO:0000313" key="2">
    <source>
        <dbReference type="EMBL" id="PWH83498.1"/>
    </source>
</evidence>
<comment type="caution">
    <text evidence="2">The sequence shown here is derived from an EMBL/GenBank/DDBJ whole genome shotgun (WGS) entry which is preliminary data.</text>
</comment>
<dbReference type="PROSITE" id="PS51257">
    <property type="entry name" value="PROKAR_LIPOPROTEIN"/>
    <property type="match status" value="1"/>
</dbReference>
<dbReference type="RefSeq" id="WP_146191788.1">
    <property type="nucleotide sequence ID" value="NZ_QFRI01000001.1"/>
</dbReference>
<protein>
    <recommendedName>
        <fullName evidence="4">Lipoprotein</fullName>
    </recommendedName>
</protein>
<dbReference type="OrthoDB" id="676083at2"/>
<evidence type="ECO:0000256" key="1">
    <source>
        <dbReference type="SAM" id="SignalP"/>
    </source>
</evidence>
<sequence length="246" mass="28930">MKKNIIILFTFLLLISCNDGAKYVTQENGKSHLIDFELFSIILPTEFKYEKIDGIDSFVGEIKNGKSKFIFDYGWYSPSPPMDERSYIEESRKGMNFETTQKFFNKIDLKPYEDENGGVNPREIVKKIRNLNLHKMTDSIATQNNFKSNCEYYYTFEYKKAEFIIPFCIPNEERKQFENYELTIDTIGNYKRTIALWKDKQNPNISSVNFEPVYGDSKNELSIGIKSDMEFDKSELKKIFKTVEIK</sequence>
<gene>
    <name evidence="2" type="ORF">DIS18_02790</name>
</gene>